<dbReference type="KEGG" id="sus:Acid_0739"/>
<dbReference type="STRING" id="234267.Acid_0739"/>
<dbReference type="InterPro" id="IPR011045">
    <property type="entry name" value="N2O_reductase_N"/>
</dbReference>
<feature type="repeat" description="NHL" evidence="2">
    <location>
        <begin position="212"/>
        <end position="242"/>
    </location>
</feature>
<dbReference type="PROSITE" id="PS51125">
    <property type="entry name" value="NHL"/>
    <property type="match status" value="2"/>
</dbReference>
<organism evidence="4">
    <name type="scientific">Solibacter usitatus (strain Ellin6076)</name>
    <dbReference type="NCBI Taxonomy" id="234267"/>
    <lineage>
        <taxon>Bacteria</taxon>
        <taxon>Pseudomonadati</taxon>
        <taxon>Acidobacteriota</taxon>
        <taxon>Terriglobia</taxon>
        <taxon>Bryobacterales</taxon>
        <taxon>Solibacteraceae</taxon>
        <taxon>Candidatus Solibacter</taxon>
    </lineage>
</organism>
<keyword evidence="1" id="KW-0677">Repeat</keyword>
<name>Q02B28_SOLUE</name>
<gene>
    <name evidence="4" type="ordered locus">Acid_0739</name>
</gene>
<dbReference type="InterPro" id="IPR001258">
    <property type="entry name" value="NHL_repeat"/>
</dbReference>
<dbReference type="SUPFAM" id="SSF50974">
    <property type="entry name" value="Nitrous oxide reductase, N-terminal domain"/>
    <property type="match status" value="1"/>
</dbReference>
<dbReference type="HOGENOM" id="CLU_466103_0_0_0"/>
<dbReference type="eggNOG" id="COG3391">
    <property type="taxonomic scope" value="Bacteria"/>
</dbReference>
<accession>Q02B28</accession>
<evidence type="ECO:0000313" key="4">
    <source>
        <dbReference type="EMBL" id="ABJ81738.1"/>
    </source>
</evidence>
<dbReference type="InterPro" id="IPR056822">
    <property type="entry name" value="TEN_NHL"/>
</dbReference>
<dbReference type="eggNOG" id="COG3386">
    <property type="taxonomic scope" value="Bacteria"/>
</dbReference>
<dbReference type="InterPro" id="IPR011042">
    <property type="entry name" value="6-blade_b-propeller_TolB-like"/>
</dbReference>
<reference evidence="4" key="1">
    <citation type="submission" date="2006-10" db="EMBL/GenBank/DDBJ databases">
        <title>Complete sequence of Solibacter usitatus Ellin6076.</title>
        <authorList>
            <consortium name="US DOE Joint Genome Institute"/>
            <person name="Copeland A."/>
            <person name="Lucas S."/>
            <person name="Lapidus A."/>
            <person name="Barry K."/>
            <person name="Detter J.C."/>
            <person name="Glavina del Rio T."/>
            <person name="Hammon N."/>
            <person name="Israni S."/>
            <person name="Dalin E."/>
            <person name="Tice H."/>
            <person name="Pitluck S."/>
            <person name="Thompson L.S."/>
            <person name="Brettin T."/>
            <person name="Bruce D."/>
            <person name="Han C."/>
            <person name="Tapia R."/>
            <person name="Gilna P."/>
            <person name="Schmutz J."/>
            <person name="Larimer F."/>
            <person name="Land M."/>
            <person name="Hauser L."/>
            <person name="Kyrpides N."/>
            <person name="Mikhailova N."/>
            <person name="Janssen P.H."/>
            <person name="Kuske C.R."/>
            <person name="Richardson P."/>
        </authorList>
    </citation>
    <scope>NUCLEOTIDE SEQUENCE</scope>
    <source>
        <strain evidence="4">Ellin6076</strain>
    </source>
</reference>
<dbReference type="EMBL" id="CP000473">
    <property type="protein sequence ID" value="ABJ81738.1"/>
    <property type="molecule type" value="Genomic_DNA"/>
</dbReference>
<evidence type="ECO:0000256" key="1">
    <source>
        <dbReference type="ARBA" id="ARBA00022737"/>
    </source>
</evidence>
<proteinExistence type="predicted"/>
<dbReference type="OrthoDB" id="128282at2"/>
<dbReference type="SUPFAM" id="SSF101898">
    <property type="entry name" value="NHL repeat"/>
    <property type="match status" value="1"/>
</dbReference>
<feature type="domain" description="Teneurin NHL" evidence="3">
    <location>
        <begin position="201"/>
        <end position="251"/>
    </location>
</feature>
<feature type="repeat" description="NHL" evidence="2">
    <location>
        <begin position="93"/>
        <end position="129"/>
    </location>
</feature>
<sequence length="592" mass="57984" precursor="true">MHSRFVLPLLAAAIASGQTITTVAGNGTAGFAGDTGQATQAQINRAVGLVTDANGNLYLAEELNNRVRKVDTGGVITTLAGIGTAGFAGDGGPAAQAQLNGPLGLCIDGSGNIYVSDQGNKRVRKIAPSGTITTVAGSGSAASGGDGGAATAAGFAIPIRCAVDKSGNLLIVDQGAHKIRKVEAASNIISTFAGNGSQGFSGDGGQAAQASFNNPTALAVDAAGTVYVTDQSNQRIRRIDTGGVITTVAGNGNAAFSGDGGSATAASLNYPGGIVLDSSGTLYIVDSVNQRVRKVSGTTISTVAGTGTAGFSGDGGAALQAQLNNPFPITADGSGNLYVGDVSNNRVRKITGASTRPGPTITSAGVTNAASFQTGIAPGGIITIFGSNLGASAGQIVTAPGAPWPPQVGGVSVTMDGVTAPVYRVLNLNGQEQLSVQAPWSISGKNSVVVAVTTGAGTSQVTVPVLGAQPGIFILDGASSGATHSDGSIAGASNPAARGETLVLYLTGLGPVQNTPASGDAASTTTLSPTVIKPAVTIGGFDSAVIFSGLAPGFIGLYQINVTVPAAVATGTVDLTVLSNGVTSNTAKIPIH</sequence>
<dbReference type="Gene3D" id="2.40.10.500">
    <property type="match status" value="1"/>
</dbReference>
<evidence type="ECO:0000259" key="3">
    <source>
        <dbReference type="Pfam" id="PF25021"/>
    </source>
</evidence>
<dbReference type="CDD" id="cd14953">
    <property type="entry name" value="NHL_like_1"/>
    <property type="match status" value="1"/>
</dbReference>
<dbReference type="AlphaFoldDB" id="Q02B28"/>
<dbReference type="Gene3D" id="2.120.10.30">
    <property type="entry name" value="TolB, C-terminal domain"/>
    <property type="match status" value="3"/>
</dbReference>
<dbReference type="NCBIfam" id="TIGR03437">
    <property type="entry name" value="Soli_cterm"/>
    <property type="match status" value="1"/>
</dbReference>
<dbReference type="PANTHER" id="PTHR46388">
    <property type="entry name" value="NHL REPEAT-CONTAINING PROTEIN 2"/>
    <property type="match status" value="1"/>
</dbReference>
<evidence type="ECO:0000256" key="2">
    <source>
        <dbReference type="PROSITE-ProRule" id="PRU00504"/>
    </source>
</evidence>
<dbReference type="Pfam" id="PF01436">
    <property type="entry name" value="NHL"/>
    <property type="match status" value="2"/>
</dbReference>
<dbReference type="InParanoid" id="Q02B28"/>
<dbReference type="InterPro" id="IPR017803">
    <property type="entry name" value="CHP03437_C"/>
</dbReference>
<dbReference type="PANTHER" id="PTHR46388:SF2">
    <property type="entry name" value="NHL REPEAT-CONTAINING PROTEIN 2"/>
    <property type="match status" value="1"/>
</dbReference>
<dbReference type="Pfam" id="PF25021">
    <property type="entry name" value="TEN_NHL"/>
    <property type="match status" value="1"/>
</dbReference>
<protein>
    <submittedName>
        <fullName evidence="4">NHL repeat containing protein</fullName>
    </submittedName>
</protein>